<proteinExistence type="predicted"/>
<dbReference type="RefSeq" id="WP_281812287.1">
    <property type="nucleotide sequence ID" value="NZ_BRLB01000001.1"/>
</dbReference>
<evidence type="ECO:0000256" key="1">
    <source>
        <dbReference type="SAM" id="SignalP"/>
    </source>
</evidence>
<evidence type="ECO:0000313" key="2">
    <source>
        <dbReference type="EMBL" id="GKX28219.1"/>
    </source>
</evidence>
<protein>
    <submittedName>
        <fullName evidence="2">Uncharacterized protein</fullName>
    </submittedName>
</protein>
<reference evidence="2" key="1">
    <citation type="submission" date="2022-06" db="EMBL/GenBank/DDBJ databases">
        <title>Vallitalea longa sp. nov., an anaerobic bacterium isolated from marine sediment.</title>
        <authorList>
            <person name="Hirano S."/>
            <person name="Terahara T."/>
            <person name="Mori K."/>
            <person name="Hamada M."/>
            <person name="Matsumoto R."/>
            <person name="Kobayashi T."/>
        </authorList>
    </citation>
    <scope>NUCLEOTIDE SEQUENCE</scope>
    <source>
        <strain evidence="2">SH18-1</strain>
    </source>
</reference>
<dbReference type="Proteomes" id="UP001144256">
    <property type="component" value="Unassembled WGS sequence"/>
</dbReference>
<keyword evidence="3" id="KW-1185">Reference proteome</keyword>
<accession>A0A9W6DF22</accession>
<organism evidence="2 3">
    <name type="scientific">Vallitalea longa</name>
    <dbReference type="NCBI Taxonomy" id="2936439"/>
    <lineage>
        <taxon>Bacteria</taxon>
        <taxon>Bacillati</taxon>
        <taxon>Bacillota</taxon>
        <taxon>Clostridia</taxon>
        <taxon>Lachnospirales</taxon>
        <taxon>Vallitaleaceae</taxon>
        <taxon>Vallitalea</taxon>
    </lineage>
</organism>
<feature type="chain" id="PRO_5040766559" evidence="1">
    <location>
        <begin position="25"/>
        <end position="140"/>
    </location>
</feature>
<gene>
    <name evidence="2" type="ORF">SH1V18_06990</name>
</gene>
<dbReference type="EMBL" id="BRLB01000001">
    <property type="protein sequence ID" value="GKX28219.1"/>
    <property type="molecule type" value="Genomic_DNA"/>
</dbReference>
<feature type="signal peptide" evidence="1">
    <location>
        <begin position="1"/>
        <end position="24"/>
    </location>
</feature>
<dbReference type="AlphaFoldDB" id="A0A9W6DF22"/>
<evidence type="ECO:0000313" key="3">
    <source>
        <dbReference type="Proteomes" id="UP001144256"/>
    </source>
</evidence>
<sequence length="140" mass="16136">MKKIKKIILITVFSFILINTVAYAANFDLYGSILNSIEAIKDAVLKKDSGLGRNTNDAIKRLDNYIKEYNTDLKSDLESYKQAKSEDAKKVVNSKVDEAIKKLDKEKSKLISDYQKEIDKQIDSELERELDRLQKHYSID</sequence>
<name>A0A9W6DF22_9FIRM</name>
<comment type="caution">
    <text evidence="2">The sequence shown here is derived from an EMBL/GenBank/DDBJ whole genome shotgun (WGS) entry which is preliminary data.</text>
</comment>
<keyword evidence="1" id="KW-0732">Signal</keyword>